<reference evidence="2 3" key="1">
    <citation type="journal article" date="2015" name="Stand. Genomic Sci.">
        <title>Genomic Encyclopedia of Bacterial and Archaeal Type Strains, Phase III: the genomes of soil and plant-associated and newly described type strains.</title>
        <authorList>
            <person name="Whitman W.B."/>
            <person name="Woyke T."/>
            <person name="Klenk H.P."/>
            <person name="Zhou Y."/>
            <person name="Lilburn T.G."/>
            <person name="Beck B.J."/>
            <person name="De Vos P."/>
            <person name="Vandamme P."/>
            <person name="Eisen J.A."/>
            <person name="Garrity G."/>
            <person name="Hugenholtz P."/>
            <person name="Kyrpides N.C."/>
        </authorList>
    </citation>
    <scope>NUCLEOTIDE SEQUENCE [LARGE SCALE GENOMIC DNA]</scope>
    <source>
        <strain evidence="2 3">A3</strain>
    </source>
</reference>
<evidence type="ECO:0000256" key="1">
    <source>
        <dbReference type="SAM" id="Phobius"/>
    </source>
</evidence>
<feature type="transmembrane region" description="Helical" evidence="1">
    <location>
        <begin position="20"/>
        <end position="36"/>
    </location>
</feature>
<keyword evidence="1" id="KW-0472">Membrane</keyword>
<keyword evidence="3" id="KW-1185">Reference proteome</keyword>
<protein>
    <submittedName>
        <fullName evidence="2">Uncharacterized protein</fullName>
    </submittedName>
</protein>
<keyword evidence="1" id="KW-1133">Transmembrane helix</keyword>
<dbReference type="Proteomes" id="UP000294862">
    <property type="component" value="Unassembled WGS sequence"/>
</dbReference>
<accession>A0A4R2IA82</accession>
<keyword evidence="1" id="KW-0812">Transmembrane</keyword>
<dbReference type="EMBL" id="SLWQ01000003">
    <property type="protein sequence ID" value="TCO41364.1"/>
    <property type="molecule type" value="Genomic_DNA"/>
</dbReference>
<gene>
    <name evidence="2" type="ORF">EV148_103284</name>
</gene>
<dbReference type="AlphaFoldDB" id="A0A4R2IA82"/>
<comment type="caution">
    <text evidence="2">The sequence shown here is derived from an EMBL/GenBank/DDBJ whole genome shotgun (WGS) entry which is preliminary data.</text>
</comment>
<name>A0A4R2IA82_9GAMM</name>
<proteinExistence type="predicted"/>
<evidence type="ECO:0000313" key="2">
    <source>
        <dbReference type="EMBL" id="TCO41364.1"/>
    </source>
</evidence>
<evidence type="ECO:0000313" key="3">
    <source>
        <dbReference type="Proteomes" id="UP000294862"/>
    </source>
</evidence>
<organism evidence="2 3">
    <name type="scientific">Dokdonella fugitiva</name>
    <dbReference type="NCBI Taxonomy" id="328517"/>
    <lineage>
        <taxon>Bacteria</taxon>
        <taxon>Pseudomonadati</taxon>
        <taxon>Pseudomonadota</taxon>
        <taxon>Gammaproteobacteria</taxon>
        <taxon>Lysobacterales</taxon>
        <taxon>Rhodanobacteraceae</taxon>
        <taxon>Dokdonella</taxon>
    </lineage>
</organism>
<sequence>MNPSRPDPNAELHARERLRIVFALGSLLLGLLAAVHM</sequence>